<dbReference type="InterPro" id="IPR007217">
    <property type="entry name" value="Per1-like"/>
</dbReference>
<keyword evidence="3 7" id="KW-0812">Transmembrane</keyword>
<feature type="transmembrane region" description="Helical" evidence="7">
    <location>
        <begin position="288"/>
        <end position="304"/>
    </location>
</feature>
<evidence type="ECO:0000313" key="8">
    <source>
        <dbReference type="EMBL" id="VFU32882.1"/>
    </source>
</evidence>
<dbReference type="GO" id="GO:0005789">
    <property type="term" value="C:endoplasmic reticulum membrane"/>
    <property type="evidence" value="ECO:0007669"/>
    <property type="project" value="TreeGrafter"/>
</dbReference>
<feature type="transmembrane region" description="Helical" evidence="7">
    <location>
        <begin position="257"/>
        <end position="276"/>
    </location>
</feature>
<keyword evidence="6 7" id="KW-0472">Membrane</keyword>
<dbReference type="EMBL" id="CAADRP010000857">
    <property type="protein sequence ID" value="VFU32882.1"/>
    <property type="molecule type" value="Genomic_DNA"/>
</dbReference>
<evidence type="ECO:0000256" key="3">
    <source>
        <dbReference type="ARBA" id="ARBA00022692"/>
    </source>
</evidence>
<dbReference type="GO" id="GO:0006506">
    <property type="term" value="P:GPI anchor biosynthetic process"/>
    <property type="evidence" value="ECO:0007669"/>
    <property type="project" value="UniProtKB-KW"/>
</dbReference>
<comment type="subcellular location">
    <subcellularLocation>
        <location evidence="1">Endomembrane system</location>
        <topology evidence="1">Multi-pass membrane protein</topology>
    </subcellularLocation>
    <subcellularLocation>
        <location evidence="7">Golgi apparatus membrane</location>
        <topology evidence="7">Multi-pass membrane protein</topology>
    </subcellularLocation>
</comment>
<name>A0A6N2KW95_SALVM</name>
<keyword evidence="5 7" id="KW-1133">Transmembrane helix</keyword>
<dbReference type="GO" id="GO:0016788">
    <property type="term" value="F:hydrolase activity, acting on ester bonds"/>
    <property type="evidence" value="ECO:0007669"/>
    <property type="project" value="TreeGrafter"/>
</dbReference>
<comment type="function">
    <text evidence="7">Involved in the lipid remodeling steps of GPI-anchor maturation.</text>
</comment>
<feature type="signal peptide" evidence="7">
    <location>
        <begin position="1"/>
        <end position="22"/>
    </location>
</feature>
<evidence type="ECO:0000256" key="6">
    <source>
        <dbReference type="ARBA" id="ARBA00023136"/>
    </source>
</evidence>
<evidence type="ECO:0000256" key="1">
    <source>
        <dbReference type="ARBA" id="ARBA00004127"/>
    </source>
</evidence>
<feature type="chain" id="PRO_5027162106" description="Post-GPI attachment to proteins factor 3" evidence="7">
    <location>
        <begin position="23"/>
        <end position="350"/>
    </location>
</feature>
<dbReference type="Pfam" id="PF04080">
    <property type="entry name" value="Per1"/>
    <property type="match status" value="1"/>
</dbReference>
<protein>
    <recommendedName>
        <fullName evidence="7">Post-GPI attachment to proteins factor 3</fullName>
    </recommendedName>
</protein>
<comment type="similarity">
    <text evidence="7">Belongs to the PGAP3 family.</text>
</comment>
<evidence type="ECO:0000256" key="4">
    <source>
        <dbReference type="ARBA" id="ARBA00022729"/>
    </source>
</evidence>
<keyword evidence="7" id="KW-0333">Golgi apparatus</keyword>
<feature type="transmembrane region" description="Helical" evidence="7">
    <location>
        <begin position="132"/>
        <end position="154"/>
    </location>
</feature>
<organism evidence="8">
    <name type="scientific">Salix viminalis</name>
    <name type="common">Common osier</name>
    <name type="synonym">Basket willow</name>
    <dbReference type="NCBI Taxonomy" id="40686"/>
    <lineage>
        <taxon>Eukaryota</taxon>
        <taxon>Viridiplantae</taxon>
        <taxon>Streptophyta</taxon>
        <taxon>Embryophyta</taxon>
        <taxon>Tracheophyta</taxon>
        <taxon>Spermatophyta</taxon>
        <taxon>Magnoliopsida</taxon>
        <taxon>eudicotyledons</taxon>
        <taxon>Gunneridae</taxon>
        <taxon>Pentapetalae</taxon>
        <taxon>rosids</taxon>
        <taxon>fabids</taxon>
        <taxon>Malpighiales</taxon>
        <taxon>Salicaceae</taxon>
        <taxon>Saliceae</taxon>
        <taxon>Salix</taxon>
    </lineage>
</organism>
<gene>
    <name evidence="8" type="ORF">SVIM_LOCUS147292</name>
</gene>
<dbReference type="PANTHER" id="PTHR13148">
    <property type="entry name" value="PER1-RELATED"/>
    <property type="match status" value="1"/>
</dbReference>
<dbReference type="GO" id="GO:0000139">
    <property type="term" value="C:Golgi membrane"/>
    <property type="evidence" value="ECO:0007669"/>
    <property type="project" value="UniProtKB-SubCell"/>
</dbReference>
<feature type="transmembrane region" description="Helical" evidence="7">
    <location>
        <begin position="316"/>
        <end position="334"/>
    </location>
</feature>
<dbReference type="PANTHER" id="PTHR13148:SF0">
    <property type="entry name" value="POST-GPI ATTACHMENT TO PROTEINS FACTOR 3"/>
    <property type="match status" value="1"/>
</dbReference>
<accession>A0A6N2KW95</accession>
<evidence type="ECO:0000256" key="7">
    <source>
        <dbReference type="RuleBase" id="RU365066"/>
    </source>
</evidence>
<sequence length="350" mass="40170">MVDRYWVGFFLVFSCLVGALDASAGDSDPIYRYGCAGHLRIWYFLHLPACFCNLAVRGLVLDNVKNLDVWGKDAFHTAIFLQMVSPLMVHGTSKNLFTCNGNNGIAKVIVVIIYHGKWPFRRVYGIQEPVSVAFSALNLAMHFHGWLSFFILLYYKLPLKQDKKAYYEYTSLWHIYGFLSLNSWFWSAVFHSRDVDLTEKLDYSSAVAFLGYSLIMSILRSFDVRDEAARVMVAAPLLAFLTAHILFINFYKLDYGWNMQVCVVMAVAQLLLWAIWAGVTGHPSRRKLWVVVIGGGLAMLLEIYDFPPYEGYMDAHALWHATTIPLTYIWWSFIRDDAEFRTSNLLKKAK</sequence>
<dbReference type="AlphaFoldDB" id="A0A6N2KW95"/>
<feature type="transmembrane region" description="Helical" evidence="7">
    <location>
        <begin position="166"/>
        <end position="189"/>
    </location>
</feature>
<keyword evidence="4 7" id="KW-0732">Signal</keyword>
<feature type="transmembrane region" description="Helical" evidence="7">
    <location>
        <begin position="231"/>
        <end position="251"/>
    </location>
</feature>
<feature type="transmembrane region" description="Helical" evidence="7">
    <location>
        <begin position="201"/>
        <end position="219"/>
    </location>
</feature>
<reference evidence="8" key="1">
    <citation type="submission" date="2019-03" db="EMBL/GenBank/DDBJ databases">
        <authorList>
            <person name="Mank J."/>
            <person name="Almeida P."/>
        </authorList>
    </citation>
    <scope>NUCLEOTIDE SEQUENCE</scope>
    <source>
        <strain evidence="8">78183</strain>
    </source>
</reference>
<evidence type="ECO:0000256" key="5">
    <source>
        <dbReference type="ARBA" id="ARBA00022989"/>
    </source>
</evidence>
<dbReference type="PROSITE" id="PS51257">
    <property type="entry name" value="PROKAR_LIPOPROTEIN"/>
    <property type="match status" value="1"/>
</dbReference>
<evidence type="ECO:0000256" key="2">
    <source>
        <dbReference type="ARBA" id="ARBA00022502"/>
    </source>
</evidence>
<proteinExistence type="inferred from homology"/>
<keyword evidence="2 7" id="KW-0337">GPI-anchor biosynthesis</keyword>